<name>A0A1B0BEC2_9MUSC</name>
<feature type="region of interest" description="Disordered" evidence="1">
    <location>
        <begin position="62"/>
        <end position="81"/>
    </location>
</feature>
<dbReference type="VEuPathDB" id="VectorBase:GPPI027268"/>
<evidence type="ECO:0000313" key="3">
    <source>
        <dbReference type="Proteomes" id="UP000092460"/>
    </source>
</evidence>
<dbReference type="AlphaFoldDB" id="A0A1B0BEC2"/>
<evidence type="ECO:0000256" key="1">
    <source>
        <dbReference type="SAM" id="MobiDB-lite"/>
    </source>
</evidence>
<proteinExistence type="predicted"/>
<reference evidence="3" key="1">
    <citation type="submission" date="2015-01" db="EMBL/GenBank/DDBJ databases">
        <authorList>
            <person name="Aksoy S."/>
            <person name="Warren W."/>
            <person name="Wilson R.K."/>
        </authorList>
    </citation>
    <scope>NUCLEOTIDE SEQUENCE [LARGE SCALE GENOMIC DNA]</scope>
    <source>
        <strain evidence="3">IAEA</strain>
    </source>
</reference>
<evidence type="ECO:0000313" key="2">
    <source>
        <dbReference type="EnsemblMetazoa" id="GPPI027268-PA"/>
    </source>
</evidence>
<dbReference type="EnsemblMetazoa" id="GPPI027268-RA">
    <property type="protein sequence ID" value="GPPI027268-PA"/>
    <property type="gene ID" value="GPPI027268"/>
</dbReference>
<organism evidence="2 3">
    <name type="scientific">Glossina palpalis gambiensis</name>
    <dbReference type="NCBI Taxonomy" id="67801"/>
    <lineage>
        <taxon>Eukaryota</taxon>
        <taxon>Metazoa</taxon>
        <taxon>Ecdysozoa</taxon>
        <taxon>Arthropoda</taxon>
        <taxon>Hexapoda</taxon>
        <taxon>Insecta</taxon>
        <taxon>Pterygota</taxon>
        <taxon>Neoptera</taxon>
        <taxon>Endopterygota</taxon>
        <taxon>Diptera</taxon>
        <taxon>Brachycera</taxon>
        <taxon>Muscomorpha</taxon>
        <taxon>Hippoboscoidea</taxon>
        <taxon>Glossinidae</taxon>
        <taxon>Glossina</taxon>
    </lineage>
</organism>
<dbReference type="EMBL" id="JXJN01012839">
    <property type="status" value="NOT_ANNOTATED_CDS"/>
    <property type="molecule type" value="Genomic_DNA"/>
</dbReference>
<reference evidence="2" key="2">
    <citation type="submission" date="2020-05" db="UniProtKB">
        <authorList>
            <consortium name="EnsemblMetazoa"/>
        </authorList>
    </citation>
    <scope>IDENTIFICATION</scope>
    <source>
        <strain evidence="2">IAEA</strain>
    </source>
</reference>
<protein>
    <submittedName>
        <fullName evidence="2">Uncharacterized protein</fullName>
    </submittedName>
</protein>
<sequence>MHRHMHCRQLDIKECEDDDKDDLHNFIPPTNYIKISQGKIQLVHQSALSTANAAATTITTTTNTTTLQPTQPSPPSLPTLQNVADSNKDKILWGKKAYFWAFDAFLFYNYFGK</sequence>
<dbReference type="Proteomes" id="UP000092460">
    <property type="component" value="Unassembled WGS sequence"/>
</dbReference>
<keyword evidence="3" id="KW-1185">Reference proteome</keyword>
<accession>A0A1B0BEC2</accession>